<evidence type="ECO:0000256" key="1">
    <source>
        <dbReference type="RuleBase" id="RU367018"/>
    </source>
</evidence>
<keyword evidence="1" id="KW-0539">Nucleus</keyword>
<comment type="similarity">
    <text evidence="1">Belongs to the FHY3/FAR1 family.</text>
</comment>
<dbReference type="PANTHER" id="PTHR31669:SF283">
    <property type="entry name" value="PROTEIN FAR1-RELATED SEQUENCE"/>
    <property type="match status" value="1"/>
</dbReference>
<comment type="function">
    <text evidence="1">Putative transcription activator involved in regulating light control of development.</text>
</comment>
<dbReference type="Proteomes" id="UP000289738">
    <property type="component" value="Chromosome B05"/>
</dbReference>
<dbReference type="PANTHER" id="PTHR31669">
    <property type="entry name" value="PROTEIN FAR1-RELATED SEQUENCE 10-RELATED"/>
    <property type="match status" value="1"/>
</dbReference>
<keyword evidence="4" id="KW-1185">Reference proteome</keyword>
<dbReference type="GO" id="GO:0008270">
    <property type="term" value="F:zinc ion binding"/>
    <property type="evidence" value="ECO:0007669"/>
    <property type="project" value="UniProtKB-UniRule"/>
</dbReference>
<dbReference type="InterPro" id="IPR018289">
    <property type="entry name" value="MULE_transposase_dom"/>
</dbReference>
<dbReference type="InterPro" id="IPR031052">
    <property type="entry name" value="FHY3/FAR1"/>
</dbReference>
<keyword evidence="1" id="KW-0862">Zinc</keyword>
<evidence type="ECO:0000259" key="2">
    <source>
        <dbReference type="Pfam" id="PF10551"/>
    </source>
</evidence>
<sequence length="291" mass="34565">MYVSLWSWLKKLSIFPTQKTNFSAGLNCPVISNVILHYSLPCCPNQADMLKQYRQLSIKTYQSFVTAAGDHRESFIEKDVRNYITKKVHNMSELDDAKEIGKYLLRMKEKNQNFFYELELEVDHSIKNIFWADTRSRTICDMNHHGHSTLLGCALMKNKDIQSFKWLFECWLRFMGEKTPKYIFTDQCASMQRAIEICMPITTTIYRCCIWHIMKKNLQKLNDYKRHKEIEQEMSHVVWNSFTKDAFDKNWNDFLMKYGYLVFRSHSICEFVLESEELTAILHCVYDSVLA</sequence>
<dbReference type="AlphaFoldDB" id="A0A444Z1M9"/>
<evidence type="ECO:0000313" key="3">
    <source>
        <dbReference type="EMBL" id="RYR08099.1"/>
    </source>
</evidence>
<dbReference type="EMBL" id="SDMP01000015">
    <property type="protein sequence ID" value="RYR08099.1"/>
    <property type="molecule type" value="Genomic_DNA"/>
</dbReference>
<keyword evidence="1" id="KW-0863">Zinc-finger</keyword>
<dbReference type="STRING" id="3818.A0A444Z1M9"/>
<keyword evidence="1" id="KW-0479">Metal-binding</keyword>
<accession>A0A444Z1M9</accession>
<comment type="caution">
    <text evidence="3">The sequence shown here is derived from an EMBL/GenBank/DDBJ whole genome shotgun (WGS) entry which is preliminary data.</text>
</comment>
<organism evidence="3 4">
    <name type="scientific">Arachis hypogaea</name>
    <name type="common">Peanut</name>
    <dbReference type="NCBI Taxonomy" id="3818"/>
    <lineage>
        <taxon>Eukaryota</taxon>
        <taxon>Viridiplantae</taxon>
        <taxon>Streptophyta</taxon>
        <taxon>Embryophyta</taxon>
        <taxon>Tracheophyta</taxon>
        <taxon>Spermatophyta</taxon>
        <taxon>Magnoliopsida</taxon>
        <taxon>eudicotyledons</taxon>
        <taxon>Gunneridae</taxon>
        <taxon>Pentapetalae</taxon>
        <taxon>rosids</taxon>
        <taxon>fabids</taxon>
        <taxon>Fabales</taxon>
        <taxon>Fabaceae</taxon>
        <taxon>Papilionoideae</taxon>
        <taxon>50 kb inversion clade</taxon>
        <taxon>dalbergioids sensu lato</taxon>
        <taxon>Dalbergieae</taxon>
        <taxon>Pterocarpus clade</taxon>
        <taxon>Arachis</taxon>
    </lineage>
</organism>
<comment type="subcellular location">
    <subcellularLocation>
        <location evidence="1">Nucleus</location>
    </subcellularLocation>
</comment>
<protein>
    <recommendedName>
        <fullName evidence="1">Protein FAR1-RELATED SEQUENCE</fullName>
    </recommendedName>
</protein>
<name>A0A444Z1M9_ARAHY</name>
<reference evidence="3 4" key="1">
    <citation type="submission" date="2019-01" db="EMBL/GenBank/DDBJ databases">
        <title>Sequencing of cultivated peanut Arachis hypogaea provides insights into genome evolution and oil improvement.</title>
        <authorList>
            <person name="Chen X."/>
        </authorList>
    </citation>
    <scope>NUCLEOTIDE SEQUENCE [LARGE SCALE GENOMIC DNA]</scope>
    <source>
        <strain evidence="4">cv. Fuhuasheng</strain>
        <tissue evidence="3">Leaves</tissue>
    </source>
</reference>
<gene>
    <name evidence="3" type="ORF">Ahy_B05g075650</name>
</gene>
<dbReference type="GO" id="GO:0005634">
    <property type="term" value="C:nucleus"/>
    <property type="evidence" value="ECO:0007669"/>
    <property type="project" value="UniProtKB-SubCell"/>
</dbReference>
<dbReference type="GO" id="GO:0006355">
    <property type="term" value="P:regulation of DNA-templated transcription"/>
    <property type="evidence" value="ECO:0007669"/>
    <property type="project" value="UniProtKB-UniRule"/>
</dbReference>
<proteinExistence type="inferred from homology"/>
<feature type="domain" description="MULE transposase" evidence="2">
    <location>
        <begin position="138"/>
        <end position="216"/>
    </location>
</feature>
<dbReference type="Pfam" id="PF10551">
    <property type="entry name" value="MULE"/>
    <property type="match status" value="1"/>
</dbReference>
<evidence type="ECO:0000313" key="4">
    <source>
        <dbReference type="Proteomes" id="UP000289738"/>
    </source>
</evidence>